<name>A0A147EHY6_MICTE</name>
<evidence type="ECO:0000313" key="1">
    <source>
        <dbReference type="EMBL" id="KTR83917.1"/>
    </source>
</evidence>
<proteinExistence type="predicted"/>
<evidence type="ECO:0000313" key="2">
    <source>
        <dbReference type="Proteomes" id="UP000075025"/>
    </source>
</evidence>
<dbReference type="OrthoDB" id="5113130at2"/>
<reference evidence="1 2" key="1">
    <citation type="journal article" date="2016" name="Front. Microbiol.">
        <title>Genomic Resource of Rice Seed Associated Bacteria.</title>
        <authorList>
            <person name="Midha S."/>
            <person name="Bansal K."/>
            <person name="Sharma S."/>
            <person name="Kumar N."/>
            <person name="Patil P.P."/>
            <person name="Chaudhry V."/>
            <person name="Patil P.B."/>
        </authorList>
    </citation>
    <scope>NUCLEOTIDE SEQUENCE [LARGE SCALE GENOMIC DNA]</scope>
    <source>
        <strain evidence="1 2">NS220</strain>
    </source>
</reference>
<comment type="caution">
    <text evidence="1">The sequence shown here is derived from an EMBL/GenBank/DDBJ whole genome shotgun (WGS) entry which is preliminary data.</text>
</comment>
<accession>A0A147EHY6</accession>
<gene>
    <name evidence="1" type="ORF">NS220_18910</name>
</gene>
<organism evidence="1 2">
    <name type="scientific">Microbacterium testaceum</name>
    <name type="common">Aureobacterium testaceum</name>
    <name type="synonym">Brevibacterium testaceum</name>
    <dbReference type="NCBI Taxonomy" id="2033"/>
    <lineage>
        <taxon>Bacteria</taxon>
        <taxon>Bacillati</taxon>
        <taxon>Actinomycetota</taxon>
        <taxon>Actinomycetes</taxon>
        <taxon>Micrococcales</taxon>
        <taxon>Microbacteriaceae</taxon>
        <taxon>Microbacterium</taxon>
    </lineage>
</organism>
<dbReference type="PATRIC" id="fig|2033.6.peg.1879"/>
<sequence>MSDRLSVTRARLGRVIFDTFRSTYDPRLAAWLLLRSQLLPELAGGQLEAQASPAGTSVVTFGVFGVWRLLATNNRELARCAAVFASPAAAVEAARQDQARVGQLQLTAVRGPSSTKHAWVLRSAGLPVMTTARWYESAGEASAAGRTAAKVFATANVVDGVSIGTASGRRSRVLDRTT</sequence>
<dbReference type="Proteomes" id="UP000075025">
    <property type="component" value="Unassembled WGS sequence"/>
</dbReference>
<dbReference type="AlphaFoldDB" id="A0A147EHY6"/>
<dbReference type="EMBL" id="LDRT01000255">
    <property type="protein sequence ID" value="KTR83917.1"/>
    <property type="molecule type" value="Genomic_DNA"/>
</dbReference>
<protein>
    <submittedName>
        <fullName evidence="1">Uncharacterized protein</fullName>
    </submittedName>
</protein>
<dbReference type="RefSeq" id="WP_058625471.1">
    <property type="nucleotide sequence ID" value="NZ_LDRT01000255.1"/>
</dbReference>